<gene>
    <name evidence="3" type="ORF">DPMN_160288</name>
</gene>
<dbReference type="AlphaFoldDB" id="A0A9D4ISE2"/>
<dbReference type="Proteomes" id="UP000828390">
    <property type="component" value="Unassembled WGS sequence"/>
</dbReference>
<protein>
    <recommendedName>
        <fullName evidence="2">Sushi domain-containing protein</fullName>
    </recommendedName>
</protein>
<dbReference type="SUPFAM" id="SSF57535">
    <property type="entry name" value="Complement control module/SCR domain"/>
    <property type="match status" value="1"/>
</dbReference>
<dbReference type="InterPro" id="IPR035976">
    <property type="entry name" value="Sushi/SCR/CCP_sf"/>
</dbReference>
<name>A0A9D4ISE2_DREPO</name>
<evidence type="ECO:0000256" key="1">
    <source>
        <dbReference type="ARBA" id="ARBA00023157"/>
    </source>
</evidence>
<dbReference type="InterPro" id="IPR000436">
    <property type="entry name" value="Sushi_SCR_CCP_dom"/>
</dbReference>
<comment type="caution">
    <text evidence="3">The sequence shown here is derived from an EMBL/GenBank/DDBJ whole genome shotgun (WGS) entry which is preliminary data.</text>
</comment>
<reference evidence="3" key="1">
    <citation type="journal article" date="2019" name="bioRxiv">
        <title>The Genome of the Zebra Mussel, Dreissena polymorpha: A Resource for Invasive Species Research.</title>
        <authorList>
            <person name="McCartney M.A."/>
            <person name="Auch B."/>
            <person name="Kono T."/>
            <person name="Mallez S."/>
            <person name="Zhang Y."/>
            <person name="Obille A."/>
            <person name="Becker A."/>
            <person name="Abrahante J.E."/>
            <person name="Garbe J."/>
            <person name="Badalamenti J.P."/>
            <person name="Herman A."/>
            <person name="Mangelson H."/>
            <person name="Liachko I."/>
            <person name="Sullivan S."/>
            <person name="Sone E.D."/>
            <person name="Koren S."/>
            <person name="Silverstein K.A.T."/>
            <person name="Beckman K.B."/>
            <person name="Gohl D.M."/>
        </authorList>
    </citation>
    <scope>NUCLEOTIDE SEQUENCE</scope>
    <source>
        <strain evidence="3">Duluth1</strain>
        <tissue evidence="3">Whole animal</tissue>
    </source>
</reference>
<dbReference type="EMBL" id="JAIWYP010000008">
    <property type="protein sequence ID" value="KAH3782373.1"/>
    <property type="molecule type" value="Genomic_DNA"/>
</dbReference>
<dbReference type="Gene3D" id="2.10.70.10">
    <property type="entry name" value="Complement Module, domain 1"/>
    <property type="match status" value="1"/>
</dbReference>
<organism evidence="3 4">
    <name type="scientific">Dreissena polymorpha</name>
    <name type="common">Zebra mussel</name>
    <name type="synonym">Mytilus polymorpha</name>
    <dbReference type="NCBI Taxonomy" id="45954"/>
    <lineage>
        <taxon>Eukaryota</taxon>
        <taxon>Metazoa</taxon>
        <taxon>Spiralia</taxon>
        <taxon>Lophotrochozoa</taxon>
        <taxon>Mollusca</taxon>
        <taxon>Bivalvia</taxon>
        <taxon>Autobranchia</taxon>
        <taxon>Heteroconchia</taxon>
        <taxon>Euheterodonta</taxon>
        <taxon>Imparidentia</taxon>
        <taxon>Neoheterodontei</taxon>
        <taxon>Myida</taxon>
        <taxon>Dreissenoidea</taxon>
        <taxon>Dreissenidae</taxon>
        <taxon>Dreissena</taxon>
    </lineage>
</organism>
<reference evidence="3" key="2">
    <citation type="submission" date="2020-11" db="EMBL/GenBank/DDBJ databases">
        <authorList>
            <person name="McCartney M.A."/>
            <person name="Auch B."/>
            <person name="Kono T."/>
            <person name="Mallez S."/>
            <person name="Becker A."/>
            <person name="Gohl D.M."/>
            <person name="Silverstein K.A.T."/>
            <person name="Koren S."/>
            <person name="Bechman K.B."/>
            <person name="Herman A."/>
            <person name="Abrahante J.E."/>
            <person name="Garbe J."/>
        </authorList>
    </citation>
    <scope>NUCLEOTIDE SEQUENCE</scope>
    <source>
        <strain evidence="3">Duluth1</strain>
        <tissue evidence="3">Whole animal</tissue>
    </source>
</reference>
<proteinExistence type="predicted"/>
<keyword evidence="1" id="KW-1015">Disulfide bond</keyword>
<sequence>MEKQFYDDGETISITDRNCETGYVPSSGDITLTCRSGQWSKEISCVPGLYPN</sequence>
<accession>A0A9D4ISE2</accession>
<evidence type="ECO:0000313" key="3">
    <source>
        <dbReference type="EMBL" id="KAH3782373.1"/>
    </source>
</evidence>
<dbReference type="Pfam" id="PF00084">
    <property type="entry name" value="Sushi"/>
    <property type="match status" value="1"/>
</dbReference>
<keyword evidence="4" id="KW-1185">Reference proteome</keyword>
<evidence type="ECO:0000313" key="4">
    <source>
        <dbReference type="Proteomes" id="UP000828390"/>
    </source>
</evidence>
<evidence type="ECO:0000259" key="2">
    <source>
        <dbReference type="Pfam" id="PF00084"/>
    </source>
</evidence>
<feature type="domain" description="Sushi" evidence="2">
    <location>
        <begin position="6"/>
        <end position="45"/>
    </location>
</feature>